<evidence type="ECO:0000256" key="2">
    <source>
        <dbReference type="ARBA" id="ARBA00022694"/>
    </source>
</evidence>
<evidence type="ECO:0000259" key="3">
    <source>
        <dbReference type="Pfam" id="PF10350"/>
    </source>
</evidence>
<dbReference type="OrthoDB" id="73997at2759"/>
<evidence type="ECO:0000259" key="4">
    <source>
        <dbReference type="Pfam" id="PF25150"/>
    </source>
</evidence>
<dbReference type="GO" id="GO:0005829">
    <property type="term" value="C:cytosol"/>
    <property type="evidence" value="ECO:0007669"/>
    <property type="project" value="TreeGrafter"/>
</dbReference>
<dbReference type="Pfam" id="PF26523">
    <property type="entry name" value="Trm732_C"/>
    <property type="match status" value="1"/>
</dbReference>
<evidence type="ECO:0000256" key="1">
    <source>
        <dbReference type="ARBA" id="ARBA00010409"/>
    </source>
</evidence>
<organism evidence="6 7">
    <name type="scientific">Massariosphaeria phaeospora</name>
    <dbReference type="NCBI Taxonomy" id="100035"/>
    <lineage>
        <taxon>Eukaryota</taxon>
        <taxon>Fungi</taxon>
        <taxon>Dikarya</taxon>
        <taxon>Ascomycota</taxon>
        <taxon>Pezizomycotina</taxon>
        <taxon>Dothideomycetes</taxon>
        <taxon>Pleosporomycetidae</taxon>
        <taxon>Pleosporales</taxon>
        <taxon>Pleosporales incertae sedis</taxon>
        <taxon>Massariosphaeria</taxon>
    </lineage>
</organism>
<dbReference type="Pfam" id="PF10350">
    <property type="entry name" value="DUF2428"/>
    <property type="match status" value="1"/>
</dbReference>
<evidence type="ECO:0000313" key="6">
    <source>
        <dbReference type="EMBL" id="KAF2864755.1"/>
    </source>
</evidence>
<dbReference type="InterPro" id="IPR051954">
    <property type="entry name" value="tRNA_methyltransferase_THADA"/>
</dbReference>
<feature type="domain" description="tRNA (32-2'-O)-methyltransferase regulator THADA-like TPR repeats region" evidence="4">
    <location>
        <begin position="326"/>
        <end position="572"/>
    </location>
</feature>
<dbReference type="Pfam" id="PF25151">
    <property type="entry name" value="TPR_Trm732_C"/>
    <property type="match status" value="1"/>
</dbReference>
<reference evidence="6 7" key="1">
    <citation type="submission" date="2020-01" db="EMBL/GenBank/DDBJ databases">
        <authorList>
            <consortium name="DOE Joint Genome Institute"/>
            <person name="Haridas S."/>
            <person name="Albert R."/>
            <person name="Binder M."/>
            <person name="Bloem J."/>
            <person name="Labutti K."/>
            <person name="Salamov A."/>
            <person name="Andreopoulos B."/>
            <person name="Baker S.E."/>
            <person name="Barry K."/>
            <person name="Bills G."/>
            <person name="Bluhm B.H."/>
            <person name="Cannon C."/>
            <person name="Castanera R."/>
            <person name="Culley D.E."/>
            <person name="Daum C."/>
            <person name="Ezra D."/>
            <person name="Gonzalez J.B."/>
            <person name="Henrissat B."/>
            <person name="Kuo A."/>
            <person name="Liang C."/>
            <person name="Lipzen A."/>
            <person name="Lutzoni F."/>
            <person name="Magnuson J."/>
            <person name="Mondo S."/>
            <person name="Nolan M."/>
            <person name="Ohm R."/>
            <person name="Pangilinan J."/>
            <person name="Park H.-J.H."/>
            <person name="Ramirez L."/>
            <person name="Alfaro M."/>
            <person name="Sun H."/>
            <person name="Tritt A."/>
            <person name="Yoshinaga Y."/>
            <person name="Zwiers L.-H.L."/>
            <person name="Turgeon B.G."/>
            <person name="Goodwin S.B."/>
            <person name="Spatafora J.W."/>
            <person name="Crous P.W."/>
            <person name="Grigoriev I.V."/>
        </authorList>
    </citation>
    <scope>NUCLEOTIDE SEQUENCE [LARGE SCALE GENOMIC DNA]</scope>
    <source>
        <strain evidence="6 7">CBS 611.86</strain>
    </source>
</reference>
<feature type="domain" description="DUF2428" evidence="3">
    <location>
        <begin position="713"/>
        <end position="950"/>
    </location>
</feature>
<comment type="caution">
    <text evidence="6">The sequence shown here is derived from an EMBL/GenBank/DDBJ whole genome shotgun (WGS) entry which is preliminary data.</text>
</comment>
<accession>A0A7C8M1H8</accession>
<evidence type="ECO:0000313" key="7">
    <source>
        <dbReference type="Proteomes" id="UP000481861"/>
    </source>
</evidence>
<feature type="domain" description="tRNA (32-2'-O)-methyltransferase regulator THADA-like C-terminal TPR repeats region" evidence="5">
    <location>
        <begin position="953"/>
        <end position="1111"/>
    </location>
</feature>
<comment type="similarity">
    <text evidence="1">Belongs to the THADA family.</text>
</comment>
<keyword evidence="7" id="KW-1185">Reference proteome</keyword>
<dbReference type="PANTHER" id="PTHR14387:SF0">
    <property type="entry name" value="DUF2428 DOMAIN-CONTAINING PROTEIN"/>
    <property type="match status" value="1"/>
</dbReference>
<name>A0A7C8M1H8_9PLEO</name>
<dbReference type="EMBL" id="JAADJZ010000040">
    <property type="protein sequence ID" value="KAF2864755.1"/>
    <property type="molecule type" value="Genomic_DNA"/>
</dbReference>
<dbReference type="InterPro" id="IPR019442">
    <property type="entry name" value="THADA/TRM732_DUF2428"/>
</dbReference>
<protein>
    <submittedName>
        <fullName evidence="6">HEAT repeat protein-like protein</fullName>
    </submittedName>
</protein>
<evidence type="ECO:0000259" key="5">
    <source>
        <dbReference type="Pfam" id="PF25151"/>
    </source>
</evidence>
<sequence length="1701" mass="191019">MAQTLDLLSLQPPIPEEVLRHMSKTVAKVVPDLATLEPSLGLRDLETVLGALLNTADVHDLSSSHRAAAYNTLCATLEFYQASALDYVRAAILDDSIWLRALGVFLHRSENAKGKSMRQLLVVLTDMLVKAPPARGATLGHQAASTFMDILCQRQDRLKVKPALQGLAHFLLKAVISVEDLAQIYGRLQSDSQTNLFQSMFSVFLTWVVHHDTSLSAGHLIRNFLTRLRHLASYDERPDDATIFPLWMRPVTQMLRLWPDRIQEFKTHVFPHCFLPNIDEYLRFLSYLHITRHIQLHGQLPEQLDIPEDQLPGQFHVQDDPAHRQAHREEFSIFLAAIQTGKELGIIKDSGYRQSASVEIHGNTILLDHRLFDTWLYHPDGEVRLAGLFLSVFSTAVTSPIPGDVFRSLKRNMFHVHSDTDVNFRREIVGYIQRLLDRLKASTAVLARSESSSTTAGLDGPQLHKDALLDRRSPFLRAVPESLLESLHFIGWYLAFLQWELRSAAPYQRRITALRVITVILKSGLDARLPYNRLSKSGQGQQRWAYNIQISSPDLIRTLLDLVLDPFDDIRDSAISTLELCLESLPLGEKQAELSALVRALDRAEAMMLQTGRADQADGVARTYSLLFSSCAGVGEPIRLPDVGMSSKLAIMNRLIGQLEDTIEIARSDLASAVNARPIHGTFAAIRYILDQEQFYANLSQLPAHVIFEWQNTHARMCTNFEAIWSSIRDILCADAPEGHVPEEIEDEGSLDTKEVLSYSWRALKEASTLLRTIITKAPIGTDASSLITPEVVEKLGRLSFDQLVQLRHRGAFSTVAQTFAAFCRRCNSATDELLRALPERWYQETLSSIQDKASSITRRSAGIPSLIAGLLAAELQTGGTLYLRAMRDLFAEASLDPQSSSIGESRLPQVHALNCIKEIFTTSRLSIASEAHIGPGLDLAARTLNSKTWPIRNCSLMLFKALIERLLGSDETQDWKEQTRAKTSRFSYDDYPSLIGILTDLLDPNGPLKKSLDSTLGIESPLDLHGAEGVFPALQILRQASPPEANRPHIMELVSHLLDSPHWHLRDMAARTLVTLHRPHEYYDITVTSLLLVEGSRNWQHGMLLSIKYMLQKLVQPVDDAVLDQNALDTILVKLYNKSAALYAEQSCPFIRSVFLDLVNLCGMAMLVREQTPSTMEAWATLAGSLKVSLSIPLDIHTIENNALLRRSFVECFFIDRVMCHSDQLDVQWSKEYQTIEKALRYLAPEDPDTCCAALDVLSRVIQLKNPRSAKVKDLILGPIHRLFLHTQTTEIVSKAQAVLAVGLTDYWMRFWFPNVVIERTSMLTLNKLETQYLDGPPSNRESALHLLGFFMDLSFKQYPSQWPVLFQHLARYIRLLRVAIHDRNPFDSRFAAAQSISALRYIWTMKATVKEPDPISPELTAKLHEIDMMLGYSDDEVRRADAEATKTMKANAKATANFLLGLSFVLHDLLNDDDEDIRSTAAQATTRMLQAQGFRPSMKDAVPILTNRRLAQFLSVTFNRSPMLCNEALRRLTATSTVPLPPHVFARAFEHARKEDTALFTTEKQNLYKDDTLDIALWTRVLCCLAPGVASPACRSSLMDWVLDGLAAFTHTAITEGDGALGWTSKLDVFTLGMRVVFASDVLLKWRVDDASKVRMALRGLADKGKESGVHGLWMDGIERVLAEDVVRMVRDVRSSLPR</sequence>
<proteinExistence type="inferred from homology"/>
<dbReference type="GO" id="GO:0030488">
    <property type="term" value="P:tRNA methylation"/>
    <property type="evidence" value="ECO:0007669"/>
    <property type="project" value="TreeGrafter"/>
</dbReference>
<keyword evidence="2" id="KW-0819">tRNA processing</keyword>
<dbReference type="Pfam" id="PF25150">
    <property type="entry name" value="TPR_Trm732"/>
    <property type="match status" value="1"/>
</dbReference>
<dbReference type="InterPro" id="IPR011989">
    <property type="entry name" value="ARM-like"/>
</dbReference>
<dbReference type="SUPFAM" id="SSF48371">
    <property type="entry name" value="ARM repeat"/>
    <property type="match status" value="1"/>
</dbReference>
<dbReference type="InterPro" id="IPR056843">
    <property type="entry name" value="THADA-like_TPR"/>
</dbReference>
<dbReference type="PANTHER" id="PTHR14387">
    <property type="entry name" value="THADA/DEATH RECEPTOR INTERACTING PROTEIN"/>
    <property type="match status" value="1"/>
</dbReference>
<dbReference type="Gene3D" id="1.25.10.10">
    <property type="entry name" value="Leucine-rich Repeat Variant"/>
    <property type="match status" value="1"/>
</dbReference>
<gene>
    <name evidence="6" type="ORF">BDV95DRAFT_613288</name>
</gene>
<dbReference type="Proteomes" id="UP000481861">
    <property type="component" value="Unassembled WGS sequence"/>
</dbReference>
<dbReference type="InterPro" id="IPR056842">
    <property type="entry name" value="THADA-like_TPR_C"/>
</dbReference>
<dbReference type="InterPro" id="IPR016024">
    <property type="entry name" value="ARM-type_fold"/>
</dbReference>